<dbReference type="SUPFAM" id="SSF53335">
    <property type="entry name" value="S-adenosyl-L-methionine-dependent methyltransferases"/>
    <property type="match status" value="1"/>
</dbReference>
<dbReference type="RefSeq" id="WP_344791100.1">
    <property type="nucleotide sequence ID" value="NZ_BAABBV010000001.1"/>
</dbReference>
<dbReference type="InterPro" id="IPR029063">
    <property type="entry name" value="SAM-dependent_MTases_sf"/>
</dbReference>
<dbReference type="CDD" id="cd02440">
    <property type="entry name" value="AdoMet_MTases"/>
    <property type="match status" value="1"/>
</dbReference>
<reference evidence="1" key="1">
    <citation type="journal article" date="2014" name="Int. J. Syst. Evol. Microbiol.">
        <title>Complete genome of a new Firmicutes species belonging to the dominant human colonic microbiota ('Ruminococcus bicirculans') reveals two chromosomes and a selective capacity to utilize plant glucans.</title>
        <authorList>
            <consortium name="NISC Comparative Sequencing Program"/>
            <person name="Wegmann U."/>
            <person name="Louis P."/>
            <person name="Goesmann A."/>
            <person name="Henrissat B."/>
            <person name="Duncan S.H."/>
            <person name="Flint H.J."/>
        </authorList>
    </citation>
    <scope>NUCLEOTIDE SEQUENCE</scope>
    <source>
        <strain evidence="1">JCM 17590</strain>
    </source>
</reference>
<reference evidence="1" key="2">
    <citation type="submission" date="2023-12" db="EMBL/GenBank/DDBJ databases">
        <authorList>
            <person name="Sun Q."/>
            <person name="Inoue M."/>
        </authorList>
    </citation>
    <scope>NUCLEOTIDE SEQUENCE</scope>
    <source>
        <strain evidence="1">JCM 17590</strain>
    </source>
</reference>
<evidence type="ECO:0000313" key="1">
    <source>
        <dbReference type="EMBL" id="GAA4159751.1"/>
    </source>
</evidence>
<proteinExistence type="predicted"/>
<sequence length="276" mass="30422">MPRPAATKPIGSVTRGTTNTNRLRRVDRWIAHRPEFAKAKHPLIVDLGFGASGVTSFELWTRLAKVRPDTRVVGLEIDQSRVALATEQLAEVRAGRTSFAPAVNVVFARGGFEVPLPDDERATVIRAFNVLRQYDESEVTDAWTRMRTRLAPGGLLVEGTCDELGRVCSWVDLSPNGPERFTVSLRLAGLEAPSIVAERLPKALIHRNVPGERVHAWLSALDDAWRKASVLAPYGERQRWIATVRAARDAGWPVLGGSTRWRLGEVTVPWSAVAPA</sequence>
<gene>
    <name evidence="1" type="ORF">GCM10022286_14650</name>
</gene>
<dbReference type="Gene3D" id="3.40.50.150">
    <property type="entry name" value="Vaccinia Virus protein VP39"/>
    <property type="match status" value="1"/>
</dbReference>
<keyword evidence="2" id="KW-1185">Reference proteome</keyword>
<comment type="caution">
    <text evidence="1">The sequence shown here is derived from an EMBL/GenBank/DDBJ whole genome shotgun (WGS) entry which is preliminary data.</text>
</comment>
<organism evidence="1 2">
    <name type="scientific">Gryllotalpicola daejeonensis</name>
    <dbReference type="NCBI Taxonomy" id="993087"/>
    <lineage>
        <taxon>Bacteria</taxon>
        <taxon>Bacillati</taxon>
        <taxon>Actinomycetota</taxon>
        <taxon>Actinomycetes</taxon>
        <taxon>Micrococcales</taxon>
        <taxon>Microbacteriaceae</taxon>
        <taxon>Gryllotalpicola</taxon>
    </lineage>
</organism>
<evidence type="ECO:0000313" key="2">
    <source>
        <dbReference type="Proteomes" id="UP001415169"/>
    </source>
</evidence>
<accession>A0ABP7ZJ61</accession>
<dbReference type="Proteomes" id="UP001415169">
    <property type="component" value="Unassembled WGS sequence"/>
</dbReference>
<dbReference type="EMBL" id="BAABBV010000001">
    <property type="protein sequence ID" value="GAA4159751.1"/>
    <property type="molecule type" value="Genomic_DNA"/>
</dbReference>
<name>A0ABP7ZJ61_9MICO</name>
<evidence type="ECO:0008006" key="3">
    <source>
        <dbReference type="Google" id="ProtNLM"/>
    </source>
</evidence>
<protein>
    <recommendedName>
        <fullName evidence="3">Class I SAM-dependent methyltransferase</fullName>
    </recommendedName>
</protein>